<organism evidence="1 2">
    <name type="scientific">Flavivirga aquatica</name>
    <dbReference type="NCBI Taxonomy" id="1849968"/>
    <lineage>
        <taxon>Bacteria</taxon>
        <taxon>Pseudomonadati</taxon>
        <taxon>Bacteroidota</taxon>
        <taxon>Flavobacteriia</taxon>
        <taxon>Flavobacteriales</taxon>
        <taxon>Flavobacteriaceae</taxon>
        <taxon>Flavivirga</taxon>
    </lineage>
</organism>
<dbReference type="STRING" id="1849968.A8C32_09195"/>
<proteinExistence type="predicted"/>
<dbReference type="OrthoDB" id="1036397at2"/>
<keyword evidence="2" id="KW-1185">Reference proteome</keyword>
<dbReference type="RefSeq" id="WP_069832007.1">
    <property type="nucleotide sequence ID" value="NZ_MDJD01000054.1"/>
</dbReference>
<dbReference type="Proteomes" id="UP000095713">
    <property type="component" value="Unassembled WGS sequence"/>
</dbReference>
<name>A0A1E5SJP9_9FLAO</name>
<dbReference type="EMBL" id="MDJD01000054">
    <property type="protein sequence ID" value="OEJ99331.1"/>
    <property type="molecule type" value="Genomic_DNA"/>
</dbReference>
<protein>
    <recommendedName>
        <fullName evidence="3">HMA domain-containing protein</fullName>
    </recommendedName>
</protein>
<evidence type="ECO:0008006" key="3">
    <source>
        <dbReference type="Google" id="ProtNLM"/>
    </source>
</evidence>
<sequence length="70" mass="8228">MNLLIFRTDIKTKKKVKIIKPLFNNHSSIIKWSIDIEDIDNVLKIEATKNLNENDIINLIRTKGFYCKPL</sequence>
<dbReference type="AlphaFoldDB" id="A0A1E5SJP9"/>
<evidence type="ECO:0000313" key="2">
    <source>
        <dbReference type="Proteomes" id="UP000095713"/>
    </source>
</evidence>
<accession>A0A1E5SJP9</accession>
<comment type="caution">
    <text evidence="1">The sequence shown here is derived from an EMBL/GenBank/DDBJ whole genome shotgun (WGS) entry which is preliminary data.</text>
</comment>
<reference evidence="1 2" key="1">
    <citation type="submission" date="2016-05" db="EMBL/GenBank/DDBJ databases">
        <title>Draft Genome Sequence of Algibacter sp. Strain SK-16 Isolated from the Surface Water of Aburatsubo Inlet.</title>
        <authorList>
            <person name="Wong S.-K."/>
            <person name="Yoshizawa S."/>
            <person name="Nakajima Y."/>
            <person name="Ogura Y."/>
            <person name="Tetsuya H."/>
            <person name="Hamasaki K."/>
        </authorList>
    </citation>
    <scope>NUCLEOTIDE SEQUENCE [LARGE SCALE GENOMIC DNA]</scope>
    <source>
        <strain evidence="1 2">SK-16</strain>
    </source>
</reference>
<gene>
    <name evidence="1" type="ORF">A8C32_09195</name>
</gene>
<evidence type="ECO:0000313" key="1">
    <source>
        <dbReference type="EMBL" id="OEJ99331.1"/>
    </source>
</evidence>